<dbReference type="InterPro" id="IPR000524">
    <property type="entry name" value="Tscrpt_reg_HTH_GntR"/>
</dbReference>
<evidence type="ECO:0000259" key="4">
    <source>
        <dbReference type="PROSITE" id="PS50949"/>
    </source>
</evidence>
<dbReference type="Proteomes" id="UP000199344">
    <property type="component" value="Unassembled WGS sequence"/>
</dbReference>
<dbReference type="SMART" id="SM00345">
    <property type="entry name" value="HTH_GNTR"/>
    <property type="match status" value="1"/>
</dbReference>
<dbReference type="SUPFAM" id="SSF46785">
    <property type="entry name" value="Winged helix' DNA-binding domain"/>
    <property type="match status" value="1"/>
</dbReference>
<dbReference type="EMBL" id="FNAH01000001">
    <property type="protein sequence ID" value="SDD48562.1"/>
    <property type="molecule type" value="Genomic_DNA"/>
</dbReference>
<sequence>MARKVSRAAQAGMGAFATAAERVNTKQRPAGPFRVTRTRDCPLRAAIEDVVMMTPRRSLADVVFERMELSIKSGAYADDERLPTEHELAAEFEVSRPIVREALRRLRERGLIYSRQGAGSFVRTLGLRNPLGYGALENIADLLSCYEFRAAIEPSSAALAAARHTEDSLAAIVAALTVMKESGNRQAQREDADFQFHLAIAVASDNSYYSTTLAAMKDHIGAGMKLSGLSAMRANASGPISDEHDRIVEAIRNRDEEAASLAMRDHLNGSRERLFERRRPDPVSNGVI</sequence>
<dbReference type="InterPro" id="IPR008920">
    <property type="entry name" value="TF_FadR/GntR_C"/>
</dbReference>
<dbReference type="PRINTS" id="PR00035">
    <property type="entry name" value="HTHGNTR"/>
</dbReference>
<dbReference type="InterPro" id="IPR036388">
    <property type="entry name" value="WH-like_DNA-bd_sf"/>
</dbReference>
<dbReference type="Gene3D" id="1.10.10.10">
    <property type="entry name" value="Winged helix-like DNA-binding domain superfamily/Winged helix DNA-binding domain"/>
    <property type="match status" value="1"/>
</dbReference>
<dbReference type="Pfam" id="PF07729">
    <property type="entry name" value="FCD"/>
    <property type="match status" value="1"/>
</dbReference>
<dbReference type="CDD" id="cd07377">
    <property type="entry name" value="WHTH_GntR"/>
    <property type="match status" value="1"/>
</dbReference>
<reference evidence="5 6" key="1">
    <citation type="submission" date="2016-10" db="EMBL/GenBank/DDBJ databases">
        <authorList>
            <person name="de Groot N.N."/>
        </authorList>
    </citation>
    <scope>NUCLEOTIDE SEQUENCE [LARGE SCALE GENOMIC DNA]</scope>
    <source>
        <strain evidence="5 6">DSM 22220</strain>
    </source>
</reference>
<dbReference type="Pfam" id="PF00392">
    <property type="entry name" value="GntR"/>
    <property type="match status" value="1"/>
</dbReference>
<feature type="domain" description="HTH gntR-type" evidence="4">
    <location>
        <begin position="57"/>
        <end position="125"/>
    </location>
</feature>
<dbReference type="GO" id="GO:0003677">
    <property type="term" value="F:DNA binding"/>
    <property type="evidence" value="ECO:0007669"/>
    <property type="project" value="UniProtKB-KW"/>
</dbReference>
<evidence type="ECO:0000313" key="5">
    <source>
        <dbReference type="EMBL" id="SDD48562.1"/>
    </source>
</evidence>
<accession>A0A1G6V4R7</accession>
<keyword evidence="2 5" id="KW-0238">DNA-binding</keyword>
<protein>
    <submittedName>
        <fullName evidence="5">DNA-binding transcriptional regulator, FadR family</fullName>
    </submittedName>
</protein>
<keyword evidence="1" id="KW-0805">Transcription regulation</keyword>
<dbReference type="SUPFAM" id="SSF48008">
    <property type="entry name" value="GntR ligand-binding domain-like"/>
    <property type="match status" value="1"/>
</dbReference>
<dbReference type="InterPro" id="IPR011711">
    <property type="entry name" value="GntR_C"/>
</dbReference>
<evidence type="ECO:0000256" key="3">
    <source>
        <dbReference type="ARBA" id="ARBA00023163"/>
    </source>
</evidence>
<evidence type="ECO:0000256" key="1">
    <source>
        <dbReference type="ARBA" id="ARBA00023015"/>
    </source>
</evidence>
<organism evidence="5 6">
    <name type="scientific">Paracoccus isoporae</name>
    <dbReference type="NCBI Taxonomy" id="591205"/>
    <lineage>
        <taxon>Bacteria</taxon>
        <taxon>Pseudomonadati</taxon>
        <taxon>Pseudomonadota</taxon>
        <taxon>Alphaproteobacteria</taxon>
        <taxon>Rhodobacterales</taxon>
        <taxon>Paracoccaceae</taxon>
        <taxon>Paracoccus</taxon>
    </lineage>
</organism>
<proteinExistence type="predicted"/>
<dbReference type="PANTHER" id="PTHR43537">
    <property type="entry name" value="TRANSCRIPTIONAL REGULATOR, GNTR FAMILY"/>
    <property type="match status" value="1"/>
</dbReference>
<dbReference type="SMART" id="SM00895">
    <property type="entry name" value="FCD"/>
    <property type="match status" value="1"/>
</dbReference>
<dbReference type="Gene3D" id="1.20.120.530">
    <property type="entry name" value="GntR ligand-binding domain-like"/>
    <property type="match status" value="1"/>
</dbReference>
<dbReference type="AlphaFoldDB" id="A0A1G6V4R7"/>
<dbReference type="STRING" id="591205.SAMN05421538_101706"/>
<dbReference type="PROSITE" id="PS50949">
    <property type="entry name" value="HTH_GNTR"/>
    <property type="match status" value="1"/>
</dbReference>
<evidence type="ECO:0000313" key="6">
    <source>
        <dbReference type="Proteomes" id="UP000199344"/>
    </source>
</evidence>
<dbReference type="GO" id="GO:0003700">
    <property type="term" value="F:DNA-binding transcription factor activity"/>
    <property type="evidence" value="ECO:0007669"/>
    <property type="project" value="InterPro"/>
</dbReference>
<evidence type="ECO:0000256" key="2">
    <source>
        <dbReference type="ARBA" id="ARBA00023125"/>
    </source>
</evidence>
<keyword evidence="6" id="KW-1185">Reference proteome</keyword>
<dbReference type="InterPro" id="IPR036390">
    <property type="entry name" value="WH_DNA-bd_sf"/>
</dbReference>
<gene>
    <name evidence="5" type="ORF">SAMN05421538_101706</name>
</gene>
<name>A0A1G6V4R7_9RHOB</name>
<dbReference type="PANTHER" id="PTHR43537:SF5">
    <property type="entry name" value="UXU OPERON TRANSCRIPTIONAL REGULATOR"/>
    <property type="match status" value="1"/>
</dbReference>
<keyword evidence="3" id="KW-0804">Transcription</keyword>